<evidence type="ECO:0000313" key="2">
    <source>
        <dbReference type="EMBL" id="CAD6243132.1"/>
    </source>
</evidence>
<evidence type="ECO:0000313" key="3">
    <source>
        <dbReference type="Proteomes" id="UP000604825"/>
    </source>
</evidence>
<accession>A0A811PHR1</accession>
<dbReference type="Proteomes" id="UP000604825">
    <property type="component" value="Unassembled WGS sequence"/>
</dbReference>
<organism evidence="2 3">
    <name type="scientific">Miscanthus lutarioriparius</name>
    <dbReference type="NCBI Taxonomy" id="422564"/>
    <lineage>
        <taxon>Eukaryota</taxon>
        <taxon>Viridiplantae</taxon>
        <taxon>Streptophyta</taxon>
        <taxon>Embryophyta</taxon>
        <taxon>Tracheophyta</taxon>
        <taxon>Spermatophyta</taxon>
        <taxon>Magnoliopsida</taxon>
        <taxon>Liliopsida</taxon>
        <taxon>Poales</taxon>
        <taxon>Poaceae</taxon>
        <taxon>PACMAD clade</taxon>
        <taxon>Panicoideae</taxon>
        <taxon>Andropogonodae</taxon>
        <taxon>Andropogoneae</taxon>
        <taxon>Saccharinae</taxon>
        <taxon>Miscanthus</taxon>
    </lineage>
</organism>
<protein>
    <submittedName>
        <fullName evidence="2">Uncharacterized protein</fullName>
    </submittedName>
</protein>
<proteinExistence type="predicted"/>
<feature type="region of interest" description="Disordered" evidence="1">
    <location>
        <begin position="19"/>
        <end position="51"/>
    </location>
</feature>
<comment type="caution">
    <text evidence="2">The sequence shown here is derived from an EMBL/GenBank/DDBJ whole genome shotgun (WGS) entry which is preliminary data.</text>
</comment>
<reference evidence="2" key="1">
    <citation type="submission" date="2020-10" db="EMBL/GenBank/DDBJ databases">
        <authorList>
            <person name="Han B."/>
            <person name="Lu T."/>
            <person name="Zhao Q."/>
            <person name="Huang X."/>
            <person name="Zhao Y."/>
        </authorList>
    </citation>
    <scope>NUCLEOTIDE SEQUENCE</scope>
</reference>
<dbReference type="EMBL" id="CAJGYO010000007">
    <property type="protein sequence ID" value="CAD6243132.1"/>
    <property type="molecule type" value="Genomic_DNA"/>
</dbReference>
<keyword evidence="3" id="KW-1185">Reference proteome</keyword>
<gene>
    <name evidence="2" type="ORF">NCGR_LOCUS28399</name>
</gene>
<feature type="compositionally biased region" description="Low complexity" evidence="1">
    <location>
        <begin position="37"/>
        <end position="51"/>
    </location>
</feature>
<dbReference type="AlphaFoldDB" id="A0A811PHR1"/>
<name>A0A811PHR1_9POAL</name>
<evidence type="ECO:0000256" key="1">
    <source>
        <dbReference type="SAM" id="MobiDB-lite"/>
    </source>
</evidence>
<sequence length="122" mass="13004">MAPNLHHYGRAEVVRPGTRAVAEGGAGGEAYERKKPAGSAAGSSMLSGGVSSIPRSPATMLTCTRRTCLSPCLTALGWPPPRGLADLPARASEFARISRKSMAGSREVRKGGWRRHYCRRRG</sequence>